<organism evidence="2 3">
    <name type="scientific">Virgibacillus salinus</name>
    <dbReference type="NCBI Taxonomy" id="553311"/>
    <lineage>
        <taxon>Bacteria</taxon>
        <taxon>Bacillati</taxon>
        <taxon>Bacillota</taxon>
        <taxon>Bacilli</taxon>
        <taxon>Bacillales</taxon>
        <taxon>Bacillaceae</taxon>
        <taxon>Virgibacillus</taxon>
    </lineage>
</organism>
<keyword evidence="3" id="KW-1185">Reference proteome</keyword>
<dbReference type="RefSeq" id="WP_092491340.1">
    <property type="nucleotide sequence ID" value="NZ_FNKD01000001.1"/>
</dbReference>
<evidence type="ECO:0000313" key="2">
    <source>
        <dbReference type="EMBL" id="SDQ10908.1"/>
    </source>
</evidence>
<evidence type="ECO:0000256" key="1">
    <source>
        <dbReference type="SAM" id="MobiDB-lite"/>
    </source>
</evidence>
<dbReference type="Proteomes" id="UP000199444">
    <property type="component" value="Unassembled WGS sequence"/>
</dbReference>
<name>A0A1H0Y6V4_9BACI</name>
<dbReference type="AlphaFoldDB" id="A0A1H0Y6V4"/>
<sequence>MNRNKLIIGIVGLVILLIATTSVMRSENREVIEHDYTFAGESENWKAEYHVEGEQVFYEENDTLRGDSESETDIILAYKGELSELSSVRKLKYKFETSSGSMGSNRTFDKAPEKKVFRHGGASSGVTSSENQEVKVSVQWGEETEEFTLKNKEQP</sequence>
<reference evidence="2 3" key="1">
    <citation type="submission" date="2016-10" db="EMBL/GenBank/DDBJ databases">
        <authorList>
            <person name="de Groot N.N."/>
        </authorList>
    </citation>
    <scope>NUCLEOTIDE SEQUENCE [LARGE SCALE GENOMIC DNA]</scope>
    <source>
        <strain evidence="2 3">CGMCC 1.10449</strain>
    </source>
</reference>
<gene>
    <name evidence="2" type="ORF">SAMN05216231_0463</name>
</gene>
<proteinExistence type="predicted"/>
<feature type="region of interest" description="Disordered" evidence="1">
    <location>
        <begin position="118"/>
        <end position="155"/>
    </location>
</feature>
<evidence type="ECO:0008006" key="4">
    <source>
        <dbReference type="Google" id="ProtNLM"/>
    </source>
</evidence>
<accession>A0A1H0Y6V4</accession>
<dbReference type="EMBL" id="FNKD01000001">
    <property type="protein sequence ID" value="SDQ10908.1"/>
    <property type="molecule type" value="Genomic_DNA"/>
</dbReference>
<protein>
    <recommendedName>
        <fullName evidence="4">DUF4944 domain-containing protein</fullName>
    </recommendedName>
</protein>
<evidence type="ECO:0000313" key="3">
    <source>
        <dbReference type="Proteomes" id="UP000199444"/>
    </source>
</evidence>